<evidence type="ECO:0000256" key="5">
    <source>
        <dbReference type="ARBA" id="ARBA00006251"/>
    </source>
</evidence>
<dbReference type="GO" id="GO:0051996">
    <property type="term" value="F:squalene synthase [NAD(P)H] activity"/>
    <property type="evidence" value="ECO:0007669"/>
    <property type="project" value="UniProtKB-EC"/>
</dbReference>
<keyword evidence="13" id="KW-1133">Transmembrane helix</keyword>
<dbReference type="RefSeq" id="XP_046060509.1">
    <property type="nucleotide sequence ID" value="XM_046205683.1"/>
</dbReference>
<evidence type="ECO:0000256" key="13">
    <source>
        <dbReference type="ARBA" id="ARBA00022989"/>
    </source>
</evidence>
<keyword evidence="8" id="KW-0808">Transferase</keyword>
<accession>A0A9P8P2X0</accession>
<comment type="pathway">
    <text evidence="4">Terpene metabolism; lanosterol biosynthesis; lanosterol from farnesyl diphosphate: step 1/3.</text>
</comment>
<dbReference type="InterPro" id="IPR019845">
    <property type="entry name" value="Squalene/phytoene_synthase_CS"/>
</dbReference>
<evidence type="ECO:0000256" key="22">
    <source>
        <dbReference type="ARBA" id="ARBA00078649"/>
    </source>
</evidence>
<dbReference type="Gene3D" id="3.40.50.150">
    <property type="entry name" value="Vaccinia Virus protein VP39"/>
    <property type="match status" value="1"/>
</dbReference>
<organism evidence="25 26">
    <name type="scientific">Ogataea philodendri</name>
    <dbReference type="NCBI Taxonomy" id="1378263"/>
    <lineage>
        <taxon>Eukaryota</taxon>
        <taxon>Fungi</taxon>
        <taxon>Dikarya</taxon>
        <taxon>Ascomycota</taxon>
        <taxon>Saccharomycotina</taxon>
        <taxon>Pichiomycetes</taxon>
        <taxon>Pichiales</taxon>
        <taxon>Pichiaceae</taxon>
        <taxon>Ogataea</taxon>
    </lineage>
</organism>
<evidence type="ECO:0000256" key="15">
    <source>
        <dbReference type="ARBA" id="ARBA00023098"/>
    </source>
</evidence>
<dbReference type="OrthoDB" id="431150at2759"/>
<dbReference type="InterPro" id="IPR008949">
    <property type="entry name" value="Isoprenoid_synthase_dom_sf"/>
</dbReference>
<dbReference type="Pfam" id="PF13489">
    <property type="entry name" value="Methyltransf_23"/>
    <property type="match status" value="1"/>
</dbReference>
<dbReference type="GeneID" id="70236554"/>
<evidence type="ECO:0000256" key="17">
    <source>
        <dbReference type="ARBA" id="ARBA00023166"/>
    </source>
</evidence>
<dbReference type="GO" id="GO:0045338">
    <property type="term" value="P:farnesyl diphosphate metabolic process"/>
    <property type="evidence" value="ECO:0007669"/>
    <property type="project" value="InterPro"/>
</dbReference>
<dbReference type="InterPro" id="IPR044844">
    <property type="entry name" value="Trans_IPPS_euk-type"/>
</dbReference>
<keyword evidence="7" id="KW-0444">Lipid biosynthesis</keyword>
<dbReference type="NCBIfam" id="TIGR01559">
    <property type="entry name" value="squal_synth"/>
    <property type="match status" value="1"/>
</dbReference>
<dbReference type="PANTHER" id="PTHR11626:SF2">
    <property type="entry name" value="SQUALENE SYNTHASE"/>
    <property type="match status" value="1"/>
</dbReference>
<keyword evidence="12" id="KW-0752">Steroid biosynthesis</keyword>
<dbReference type="GO" id="GO:0005789">
    <property type="term" value="C:endoplasmic reticulum membrane"/>
    <property type="evidence" value="ECO:0007669"/>
    <property type="project" value="UniProtKB-SubCell"/>
</dbReference>
<protein>
    <recommendedName>
        <fullName evidence="21">Squalene synthase ERG9</fullName>
        <ecNumber evidence="6">2.5.1.21</ecNumber>
    </recommendedName>
    <alternativeName>
        <fullName evidence="23">Ergosterol biosynthesis protein 9</fullName>
    </alternativeName>
    <alternativeName>
        <fullName evidence="24">FPP:FPP farnesyltransferase ERG9</fullName>
    </alternativeName>
    <alternativeName>
        <fullName evidence="22">Farnesyl-diphosphate farnesyltransferase ERG9</fullName>
    </alternativeName>
</protein>
<dbReference type="SFLD" id="SFLDG01018">
    <property type="entry name" value="Squalene/Phytoene_Synthase_Lik"/>
    <property type="match status" value="1"/>
</dbReference>
<dbReference type="SUPFAM" id="SSF53335">
    <property type="entry name" value="S-adenosyl-L-methionine-dependent methyltransferases"/>
    <property type="match status" value="1"/>
</dbReference>
<comment type="catalytic activity">
    <reaction evidence="20">
        <text>2 (2E,6E)-farnesyl diphosphate + NADPH + H(+) = squalene + 2 diphosphate + NADP(+)</text>
        <dbReference type="Rhea" id="RHEA:32295"/>
        <dbReference type="ChEBI" id="CHEBI:15378"/>
        <dbReference type="ChEBI" id="CHEBI:15440"/>
        <dbReference type="ChEBI" id="CHEBI:33019"/>
        <dbReference type="ChEBI" id="CHEBI:57783"/>
        <dbReference type="ChEBI" id="CHEBI:58349"/>
        <dbReference type="ChEBI" id="CHEBI:175763"/>
        <dbReference type="EC" id="2.5.1.21"/>
    </reaction>
    <physiologicalReaction direction="left-to-right" evidence="20">
        <dbReference type="Rhea" id="RHEA:32296"/>
    </physiologicalReaction>
</comment>
<name>A0A9P8P2X0_9ASCO</name>
<evidence type="ECO:0000256" key="18">
    <source>
        <dbReference type="ARBA" id="ARBA00023221"/>
    </source>
</evidence>
<dbReference type="InterPro" id="IPR029063">
    <property type="entry name" value="SAM-dependent_MTases_sf"/>
</dbReference>
<dbReference type="Pfam" id="PF00494">
    <property type="entry name" value="SQS_PSY"/>
    <property type="match status" value="1"/>
</dbReference>
<evidence type="ECO:0000256" key="12">
    <source>
        <dbReference type="ARBA" id="ARBA00022955"/>
    </source>
</evidence>
<keyword evidence="10" id="KW-0256">Endoplasmic reticulum</keyword>
<proteinExistence type="inferred from homology"/>
<evidence type="ECO:0000256" key="24">
    <source>
        <dbReference type="ARBA" id="ARBA00081994"/>
    </source>
</evidence>
<comment type="similarity">
    <text evidence="5">Belongs to the phytoene/squalene synthase family.</text>
</comment>
<evidence type="ECO:0000256" key="14">
    <source>
        <dbReference type="ARBA" id="ARBA00023011"/>
    </source>
</evidence>
<keyword evidence="9" id="KW-0812">Transmembrane</keyword>
<evidence type="ECO:0000313" key="26">
    <source>
        <dbReference type="Proteomes" id="UP000769157"/>
    </source>
</evidence>
<evidence type="ECO:0000256" key="21">
    <source>
        <dbReference type="ARBA" id="ARBA00074330"/>
    </source>
</evidence>
<keyword evidence="16" id="KW-0472">Membrane</keyword>
<dbReference type="CDD" id="cd00683">
    <property type="entry name" value="Trans_IPPS_HH"/>
    <property type="match status" value="1"/>
</dbReference>
<dbReference type="Proteomes" id="UP000769157">
    <property type="component" value="Unassembled WGS sequence"/>
</dbReference>
<keyword evidence="14" id="KW-0756">Sterol biosynthesis</keyword>
<dbReference type="SUPFAM" id="SSF48576">
    <property type="entry name" value="Terpenoid synthases"/>
    <property type="match status" value="1"/>
</dbReference>
<dbReference type="SFLD" id="SFLDS00005">
    <property type="entry name" value="Isoprenoid_Synthase_Type_I"/>
    <property type="match status" value="1"/>
</dbReference>
<evidence type="ECO:0000256" key="7">
    <source>
        <dbReference type="ARBA" id="ARBA00022516"/>
    </source>
</evidence>
<evidence type="ECO:0000256" key="11">
    <source>
        <dbReference type="ARBA" id="ARBA00022848"/>
    </source>
</evidence>
<evidence type="ECO:0000256" key="20">
    <source>
        <dbReference type="ARBA" id="ARBA00049223"/>
    </source>
</evidence>
<dbReference type="FunFam" id="1.10.600.10:FF:000003">
    <property type="entry name" value="Farnesyl-diphosphate farnesyltransferase 1"/>
    <property type="match status" value="1"/>
</dbReference>
<evidence type="ECO:0000256" key="10">
    <source>
        <dbReference type="ARBA" id="ARBA00022824"/>
    </source>
</evidence>
<evidence type="ECO:0000313" key="25">
    <source>
        <dbReference type="EMBL" id="KAH3664237.1"/>
    </source>
</evidence>
<evidence type="ECO:0000256" key="2">
    <source>
        <dbReference type="ARBA" id="ARBA00004144"/>
    </source>
</evidence>
<reference evidence="25" key="2">
    <citation type="submission" date="2021-01" db="EMBL/GenBank/DDBJ databases">
        <authorList>
            <person name="Schikora-Tamarit M.A."/>
        </authorList>
    </citation>
    <scope>NUCLEOTIDE SEQUENCE</scope>
    <source>
        <strain evidence="25">CBS6075</strain>
    </source>
</reference>
<comment type="cofactor">
    <cofactor evidence="1">
        <name>Mg(2+)</name>
        <dbReference type="ChEBI" id="CHEBI:18420"/>
    </cofactor>
</comment>
<dbReference type="AlphaFoldDB" id="A0A9P8P2X0"/>
<keyword evidence="15" id="KW-0443">Lipid metabolism</keyword>
<evidence type="ECO:0000256" key="9">
    <source>
        <dbReference type="ARBA" id="ARBA00022692"/>
    </source>
</evidence>
<reference evidence="25" key="1">
    <citation type="journal article" date="2021" name="Open Biol.">
        <title>Shared evolutionary footprints suggest mitochondrial oxidative damage underlies multiple complex I losses in fungi.</title>
        <authorList>
            <person name="Schikora-Tamarit M.A."/>
            <person name="Marcet-Houben M."/>
            <person name="Nosek J."/>
            <person name="Gabaldon T."/>
        </authorList>
    </citation>
    <scope>NUCLEOTIDE SEQUENCE</scope>
    <source>
        <strain evidence="25">CBS6075</strain>
    </source>
</reference>
<gene>
    <name evidence="25" type="ORF">OGAPHI_004589</name>
</gene>
<comment type="catalytic activity">
    <reaction evidence="19">
        <text>2 (2E,6E)-farnesyl diphosphate + NADH + H(+) = squalene + 2 diphosphate + NAD(+)</text>
        <dbReference type="Rhea" id="RHEA:32299"/>
        <dbReference type="ChEBI" id="CHEBI:15378"/>
        <dbReference type="ChEBI" id="CHEBI:15440"/>
        <dbReference type="ChEBI" id="CHEBI:33019"/>
        <dbReference type="ChEBI" id="CHEBI:57540"/>
        <dbReference type="ChEBI" id="CHEBI:57945"/>
        <dbReference type="ChEBI" id="CHEBI:175763"/>
        <dbReference type="EC" id="2.5.1.21"/>
    </reaction>
    <physiologicalReaction direction="left-to-right" evidence="19">
        <dbReference type="Rhea" id="RHEA:32300"/>
    </physiologicalReaction>
</comment>
<evidence type="ECO:0000256" key="23">
    <source>
        <dbReference type="ARBA" id="ARBA00081327"/>
    </source>
</evidence>
<dbReference type="PROSITE" id="PS01045">
    <property type="entry name" value="SQUALEN_PHYTOEN_SYN_2"/>
    <property type="match status" value="1"/>
</dbReference>
<evidence type="ECO:0000256" key="8">
    <source>
        <dbReference type="ARBA" id="ARBA00022679"/>
    </source>
</evidence>
<dbReference type="EC" id="2.5.1.21" evidence="6"/>
<evidence type="ECO:0000256" key="6">
    <source>
        <dbReference type="ARBA" id="ARBA00012373"/>
    </source>
</evidence>
<keyword evidence="17" id="KW-1207">Sterol metabolism</keyword>
<dbReference type="GO" id="GO:0006696">
    <property type="term" value="P:ergosterol biosynthetic process"/>
    <property type="evidence" value="ECO:0007669"/>
    <property type="project" value="TreeGrafter"/>
</dbReference>
<dbReference type="Gene3D" id="1.10.600.10">
    <property type="entry name" value="Farnesyl Diphosphate Synthase"/>
    <property type="match status" value="1"/>
</dbReference>
<keyword evidence="11" id="KW-0492">Microsome</keyword>
<evidence type="ECO:0000256" key="19">
    <source>
        <dbReference type="ARBA" id="ARBA00048854"/>
    </source>
</evidence>
<evidence type="ECO:0000256" key="1">
    <source>
        <dbReference type="ARBA" id="ARBA00001946"/>
    </source>
</evidence>
<dbReference type="PANTHER" id="PTHR11626">
    <property type="entry name" value="FARNESYL-DIPHOSPHATE FARNESYLTRANSFERASE"/>
    <property type="match status" value="1"/>
</dbReference>
<sequence>MVLKHFEIPLDLRIVQRLKQVHQFANQFVKLVRNHQQARIHLLNDHVLVAKPDRVDRVLVGNPRTTRRVQFHRLCLDVSVDAVIVVETERTLKFGFSEQVDSTNRHFDLFYLQRASEACSFQFLRFEHFVLDLVDLELFDAGPKLIKRLENRLVLGKIELPVSGQQERHHVDFVQTQVVQHVPKQHFFRRGPVERPVAVGEQEDPANVVAFHKPISRVLEHFHQLVCCDQGRVLCPTGDCLCIERFQRTQLVDSNVLELKNRNYPVLTMEQIAPHAGSRMGLDHFANELTNTGQNRRQVRPHGRCQFKFFKKTKYPINPETQSPTEKACYTMLTKTSRSFAAVIMELNPELRNAIMLFYLVLRALDTIEDDMTISPDEKIPLLRSFDSKLLLKDWTYNGNGPNEKDRIVLVEFDKILAEYHKLNPKYQDVIKDIAFKMGNGMADYVINEEFNLNGVATVKEYDLYCYYVAGLVGEGLTKMTVAANFGHPDLLEKIDLSLSMGAFLQKTNIIRDFREDLDDGRSFWPKEIWGNHAEKLVDFTKPDQVQAGLSCISELTLNVLELVPDVLIYLSMVYDHSTYCFCAIPQVMAIATLTLVFQNPKVFQRNVKIRKGETCKLILESRTYEGVLNIFSSYLNELHHKCPVTDPYYLEIGIKVGQLQQFIEQLNPDPSHLPKGLEPQKTNNYNLVQKRIKQDDVVKPVLQKEQLACRTTVAINVFNRDIKLKQRERAARNTESTMVEYIRDEVARRSIERLAFLKTPFTSIMDFGCNSGNFERQLCESRPDDDKRWRDDKHLVRSKIGKIYMVDSSKSMLEKHSDETFNSLLNIQRVNADEEQYSHPVLQTSDMFNVIISNLSLHWINDLPTVFQNLYSSLQPNGCFIGSMFAGDTLFELRSALQMAELERCGELSPRVSPFVESADVATLMKNAGFQMLTIDVEEIIVEYPDVLSLMKDLQLMGESNSILGTPPALKKDLLIALQPIYQAFYPGSRPGMLPATFKFVFMVGWKPGSQPIGQL</sequence>
<dbReference type="EMBL" id="JAEUBE010000327">
    <property type="protein sequence ID" value="KAH3664237.1"/>
    <property type="molecule type" value="Genomic_DNA"/>
</dbReference>
<keyword evidence="26" id="KW-1185">Reference proteome</keyword>
<evidence type="ECO:0000256" key="4">
    <source>
        <dbReference type="ARBA" id="ARBA00005057"/>
    </source>
</evidence>
<evidence type="ECO:0000256" key="3">
    <source>
        <dbReference type="ARBA" id="ARBA00004389"/>
    </source>
</evidence>
<keyword evidence="18" id="KW-0753">Steroid metabolism</keyword>
<dbReference type="InterPro" id="IPR033904">
    <property type="entry name" value="Trans_IPPS_HH"/>
</dbReference>
<evidence type="ECO:0000256" key="16">
    <source>
        <dbReference type="ARBA" id="ARBA00023136"/>
    </source>
</evidence>
<dbReference type="InterPro" id="IPR002060">
    <property type="entry name" value="Squ/phyt_synthse"/>
</dbReference>
<comment type="caution">
    <text evidence="25">The sequence shown here is derived from an EMBL/GenBank/DDBJ whole genome shotgun (WGS) entry which is preliminary data.</text>
</comment>
<comment type="subcellular location">
    <subcellularLocation>
        <location evidence="3">Endoplasmic reticulum membrane</location>
        <topology evidence="3">Single-pass membrane protein</topology>
    </subcellularLocation>
    <subcellularLocation>
        <location evidence="2">Microsome</location>
    </subcellularLocation>
</comment>
<dbReference type="InterPro" id="IPR006449">
    <property type="entry name" value="Squal_synth-like"/>
</dbReference>